<dbReference type="EMBL" id="JARQZJ010000064">
    <property type="protein sequence ID" value="KAK9880362.1"/>
    <property type="molecule type" value="Genomic_DNA"/>
</dbReference>
<keyword evidence="2" id="KW-1185">Reference proteome</keyword>
<accession>A0AAW1U9E0</accession>
<comment type="caution">
    <text evidence="1">The sequence shown here is derived from an EMBL/GenBank/DDBJ whole genome shotgun (WGS) entry which is preliminary data.</text>
</comment>
<evidence type="ECO:0000313" key="2">
    <source>
        <dbReference type="Proteomes" id="UP001431783"/>
    </source>
</evidence>
<organism evidence="1 2">
    <name type="scientific">Henosepilachna vigintioctopunctata</name>
    <dbReference type="NCBI Taxonomy" id="420089"/>
    <lineage>
        <taxon>Eukaryota</taxon>
        <taxon>Metazoa</taxon>
        <taxon>Ecdysozoa</taxon>
        <taxon>Arthropoda</taxon>
        <taxon>Hexapoda</taxon>
        <taxon>Insecta</taxon>
        <taxon>Pterygota</taxon>
        <taxon>Neoptera</taxon>
        <taxon>Endopterygota</taxon>
        <taxon>Coleoptera</taxon>
        <taxon>Polyphaga</taxon>
        <taxon>Cucujiformia</taxon>
        <taxon>Coccinelloidea</taxon>
        <taxon>Coccinellidae</taxon>
        <taxon>Epilachninae</taxon>
        <taxon>Epilachnini</taxon>
        <taxon>Henosepilachna</taxon>
    </lineage>
</organism>
<sequence>MASKEWNNVTEKTIENCCKKCGFKEGEARVEEDCVAVDSPPSGDEAPERWSEVTKKLNIDELTFCEEFVSFDDDLAVCGELSLQFPKRRMKTPAKTMWTVRSTLQSKG</sequence>
<proteinExistence type="predicted"/>
<gene>
    <name evidence="1" type="ORF">WA026_010247</name>
</gene>
<dbReference type="AlphaFoldDB" id="A0AAW1U9E0"/>
<dbReference type="Proteomes" id="UP001431783">
    <property type="component" value="Unassembled WGS sequence"/>
</dbReference>
<reference evidence="1 2" key="1">
    <citation type="submission" date="2023-03" db="EMBL/GenBank/DDBJ databases">
        <title>Genome insight into feeding habits of ladybird beetles.</title>
        <authorList>
            <person name="Li H.-S."/>
            <person name="Huang Y.-H."/>
            <person name="Pang H."/>
        </authorList>
    </citation>
    <scope>NUCLEOTIDE SEQUENCE [LARGE SCALE GENOMIC DNA]</scope>
    <source>
        <strain evidence="1">SYSU_2023b</strain>
        <tissue evidence="1">Whole body</tissue>
    </source>
</reference>
<name>A0AAW1U9E0_9CUCU</name>
<protein>
    <submittedName>
        <fullName evidence="1">Uncharacterized protein</fullName>
    </submittedName>
</protein>
<evidence type="ECO:0000313" key="1">
    <source>
        <dbReference type="EMBL" id="KAK9880362.1"/>
    </source>
</evidence>